<dbReference type="GO" id="GO:0031297">
    <property type="term" value="P:replication fork processing"/>
    <property type="evidence" value="ECO:0007669"/>
    <property type="project" value="TreeGrafter"/>
</dbReference>
<keyword evidence="4" id="KW-0547">Nucleotide-binding</keyword>
<dbReference type="SMART" id="SM00487">
    <property type="entry name" value="DEXDc"/>
    <property type="match status" value="1"/>
</dbReference>
<organism evidence="4">
    <name type="scientific">uncultured Caudovirales phage</name>
    <dbReference type="NCBI Taxonomy" id="2100421"/>
    <lineage>
        <taxon>Viruses</taxon>
        <taxon>Duplodnaviria</taxon>
        <taxon>Heunggongvirae</taxon>
        <taxon>Uroviricota</taxon>
        <taxon>Caudoviricetes</taxon>
        <taxon>Peduoviridae</taxon>
        <taxon>Maltschvirus</taxon>
        <taxon>Maltschvirus maltsch</taxon>
    </lineage>
</organism>
<proteinExistence type="predicted"/>
<dbReference type="GO" id="GO:0006281">
    <property type="term" value="P:DNA repair"/>
    <property type="evidence" value="ECO:0007669"/>
    <property type="project" value="TreeGrafter"/>
</dbReference>
<name>A0A6J5KI20_9CAUD</name>
<dbReference type="PROSITE" id="PS51192">
    <property type="entry name" value="HELICASE_ATP_BIND_1"/>
    <property type="match status" value="1"/>
</dbReference>
<keyword evidence="4" id="KW-0347">Helicase</keyword>
<dbReference type="Gene3D" id="3.40.50.300">
    <property type="entry name" value="P-loop containing nucleotide triphosphate hydrolases"/>
    <property type="match status" value="1"/>
</dbReference>
<dbReference type="InterPro" id="IPR038718">
    <property type="entry name" value="SNF2-like_sf"/>
</dbReference>
<reference evidence="4" key="1">
    <citation type="submission" date="2020-04" db="EMBL/GenBank/DDBJ databases">
        <authorList>
            <person name="Chiriac C."/>
            <person name="Salcher M."/>
            <person name="Ghai R."/>
            <person name="Kavagutti S V."/>
        </authorList>
    </citation>
    <scope>NUCLEOTIDE SEQUENCE</scope>
</reference>
<evidence type="ECO:0000256" key="1">
    <source>
        <dbReference type="ARBA" id="ARBA00022801"/>
    </source>
</evidence>
<dbReference type="InterPro" id="IPR049730">
    <property type="entry name" value="SNF2/RAD54-like_C"/>
</dbReference>
<dbReference type="Pfam" id="PF00176">
    <property type="entry name" value="SNF2-rel_dom"/>
    <property type="match status" value="1"/>
</dbReference>
<dbReference type="EMBL" id="LR796141">
    <property type="protein sequence ID" value="CAB4121033.1"/>
    <property type="molecule type" value="Genomic_DNA"/>
</dbReference>
<keyword evidence="1" id="KW-0378">Hydrolase</keyword>
<evidence type="ECO:0000313" key="4">
    <source>
        <dbReference type="EMBL" id="CAB4121033.1"/>
    </source>
</evidence>
<dbReference type="SMART" id="SM00490">
    <property type="entry name" value="HELICc"/>
    <property type="match status" value="1"/>
</dbReference>
<sequence length="452" mass="50642">MTLFPYQIEGANYLAAKDQALLADEMGLGKSCQAITAADIANLHKIVVVCTAAGRINWQREFAMWSIFDRPVCALFTAKDLGSSSLEGIVIVSYDLLTNPKVLAHLKKTKWDLLILDEAHYLKERTAKRTKAIYKQLAPQASRVWRLTGTPAPNNASELWTHLHSSGIYQRGFHDFVDRYCTGFDSGFGLKITGSKNLPELKGLLKQIMLRRKKEDVMKQLPPISYHNMVVEPSPVDEDLFFADKFIGSSREAFHAELKQKNDALKALWAQSQGSRGQTDSRISVLEGLSTPMSTLRRYIGLSKVPEVAKILAEELESGALDKVVIFAVHRDVIVSLRDALKKYGVEVYFGGMTPEKKQRAIDRFQNQDKYRVFIGHIVAAGSTITLTRAHEVVLIEPSWVPAENAQAVMRCHRIGQEKPVRVRIYSVAGSTDEDINAALRRKIADLTKIFD</sequence>
<dbReference type="Pfam" id="PF00271">
    <property type="entry name" value="Helicase_C"/>
    <property type="match status" value="1"/>
</dbReference>
<feature type="domain" description="Helicase ATP-binding" evidence="2">
    <location>
        <begin position="11"/>
        <end position="169"/>
    </location>
</feature>
<dbReference type="PANTHER" id="PTHR45766">
    <property type="entry name" value="DNA ANNEALING HELICASE AND ENDONUCLEASE ZRANB3 FAMILY MEMBER"/>
    <property type="match status" value="1"/>
</dbReference>
<dbReference type="GO" id="GO:0005524">
    <property type="term" value="F:ATP binding"/>
    <property type="evidence" value="ECO:0007669"/>
    <property type="project" value="InterPro"/>
</dbReference>
<evidence type="ECO:0000259" key="2">
    <source>
        <dbReference type="PROSITE" id="PS51192"/>
    </source>
</evidence>
<dbReference type="GO" id="GO:0004386">
    <property type="term" value="F:helicase activity"/>
    <property type="evidence" value="ECO:0007669"/>
    <property type="project" value="UniProtKB-KW"/>
</dbReference>
<dbReference type="InterPro" id="IPR014001">
    <property type="entry name" value="Helicase_ATP-bd"/>
</dbReference>
<dbReference type="InterPro" id="IPR027417">
    <property type="entry name" value="P-loop_NTPase"/>
</dbReference>
<feature type="domain" description="Helicase C-terminal" evidence="3">
    <location>
        <begin position="304"/>
        <end position="452"/>
    </location>
</feature>
<protein>
    <submittedName>
        <fullName evidence="4">HepA Superfamily II DNA/RNA helicases, SNF2 family</fullName>
    </submittedName>
</protein>
<evidence type="ECO:0000259" key="3">
    <source>
        <dbReference type="PROSITE" id="PS51194"/>
    </source>
</evidence>
<dbReference type="GO" id="GO:0016787">
    <property type="term" value="F:hydrolase activity"/>
    <property type="evidence" value="ECO:0007669"/>
    <property type="project" value="UniProtKB-KW"/>
</dbReference>
<gene>
    <name evidence="4" type="ORF">UFOVP7_21</name>
</gene>
<dbReference type="PANTHER" id="PTHR45766:SF6">
    <property type="entry name" value="SWI_SNF-RELATED MATRIX-ASSOCIATED ACTIN-DEPENDENT REGULATOR OF CHROMATIN SUBFAMILY A-LIKE PROTEIN 1"/>
    <property type="match status" value="1"/>
</dbReference>
<keyword evidence="4" id="KW-0067">ATP-binding</keyword>
<dbReference type="Gene3D" id="3.40.50.10810">
    <property type="entry name" value="Tandem AAA-ATPase domain"/>
    <property type="match status" value="1"/>
</dbReference>
<dbReference type="SUPFAM" id="SSF52540">
    <property type="entry name" value="P-loop containing nucleoside triphosphate hydrolases"/>
    <property type="match status" value="2"/>
</dbReference>
<dbReference type="InterPro" id="IPR000330">
    <property type="entry name" value="SNF2_N"/>
</dbReference>
<dbReference type="CDD" id="cd18793">
    <property type="entry name" value="SF2_C_SNF"/>
    <property type="match status" value="1"/>
</dbReference>
<dbReference type="PROSITE" id="PS51194">
    <property type="entry name" value="HELICASE_CTER"/>
    <property type="match status" value="1"/>
</dbReference>
<dbReference type="InterPro" id="IPR001650">
    <property type="entry name" value="Helicase_C-like"/>
</dbReference>
<accession>A0A6J5KI20</accession>